<dbReference type="RefSeq" id="XP_028469904.1">
    <property type="nucleotide sequence ID" value="XM_028613701.1"/>
</dbReference>
<keyword evidence="4" id="KW-1185">Reference proteome</keyword>
<reference evidence="3 4" key="1">
    <citation type="journal article" date="2018" name="Mol. Ecol.">
        <title>The obligate alkalophilic soda-lake fungus Sodiomyces alkalinus has shifted to a protein diet.</title>
        <authorList>
            <person name="Grum-Grzhimaylo A.A."/>
            <person name="Falkoski D.L."/>
            <person name="van den Heuvel J."/>
            <person name="Valero-Jimenez C.A."/>
            <person name="Min B."/>
            <person name="Choi I.G."/>
            <person name="Lipzen A."/>
            <person name="Daum C.G."/>
            <person name="Aanen D.K."/>
            <person name="Tsang A."/>
            <person name="Henrissat B."/>
            <person name="Bilanenko E.N."/>
            <person name="de Vries R.P."/>
            <person name="van Kan J.A.L."/>
            <person name="Grigoriev I.V."/>
            <person name="Debets A.J.M."/>
        </authorList>
    </citation>
    <scope>NUCLEOTIDE SEQUENCE [LARGE SCALE GENOMIC DNA]</scope>
    <source>
        <strain evidence="3 4">F11</strain>
    </source>
</reference>
<keyword evidence="2" id="KW-1133">Transmembrane helix</keyword>
<evidence type="ECO:0000313" key="4">
    <source>
        <dbReference type="Proteomes" id="UP000272025"/>
    </source>
</evidence>
<sequence>MAAMSKFLWAVAFRDAGVARQAARPPIRHFYSSTRRVDPDFPPTSAISTGNAKACTKKPKSRKPGVQIKFSSEPSHDLILHYGVHKIKADFDGCADRDSREMNTLHQSTLMQLRDPVSAGYFFDAAQPTSGVEVQSREQIVQPWWMEGETSKDYGPKAEIAILMRKADDLATARKLPWTGPWHLRSTYLEQNCISVQSRSQVQTLIPLPILVLPPPPPYRSRSSFPTSVSAAHSPASFFPLGSSRGLPFSHPPCPRFGPRTVTHGYRGHPDGAVILTRPPFLLQEAVSIIGRWQLNASKLLFEYLILFYADFLVCAALIPLGYQRPLIHPRFDNTANSTGPRIIHQQQPARSSRFVVCIATSLQSQPKAYQSPSSTAVTGCLVARLKPTVSKAQT</sequence>
<dbReference type="EMBL" id="ML119051">
    <property type="protein sequence ID" value="ROT42098.1"/>
    <property type="molecule type" value="Genomic_DNA"/>
</dbReference>
<accession>A0A3N2Q615</accession>
<dbReference type="Proteomes" id="UP000272025">
    <property type="component" value="Unassembled WGS sequence"/>
</dbReference>
<feature type="transmembrane region" description="Helical" evidence="2">
    <location>
        <begin position="304"/>
        <end position="323"/>
    </location>
</feature>
<name>A0A3N2Q615_SODAK</name>
<proteinExistence type="predicted"/>
<evidence type="ECO:0000256" key="1">
    <source>
        <dbReference type="SAM" id="MobiDB-lite"/>
    </source>
</evidence>
<protein>
    <submittedName>
        <fullName evidence="3">Uncharacterized protein</fullName>
    </submittedName>
</protein>
<evidence type="ECO:0000256" key="2">
    <source>
        <dbReference type="SAM" id="Phobius"/>
    </source>
</evidence>
<keyword evidence="2" id="KW-0472">Membrane</keyword>
<feature type="region of interest" description="Disordered" evidence="1">
    <location>
        <begin position="41"/>
        <end position="67"/>
    </location>
</feature>
<keyword evidence="2" id="KW-0812">Transmembrane</keyword>
<gene>
    <name evidence="3" type="ORF">SODALDRAFT_354216</name>
</gene>
<evidence type="ECO:0000313" key="3">
    <source>
        <dbReference type="EMBL" id="ROT42098.1"/>
    </source>
</evidence>
<dbReference type="GeneID" id="39582179"/>
<organism evidence="3 4">
    <name type="scientific">Sodiomyces alkalinus (strain CBS 110278 / VKM F-3762 / F11)</name>
    <name type="common">Alkaliphilic filamentous fungus</name>
    <dbReference type="NCBI Taxonomy" id="1314773"/>
    <lineage>
        <taxon>Eukaryota</taxon>
        <taxon>Fungi</taxon>
        <taxon>Dikarya</taxon>
        <taxon>Ascomycota</taxon>
        <taxon>Pezizomycotina</taxon>
        <taxon>Sordariomycetes</taxon>
        <taxon>Hypocreomycetidae</taxon>
        <taxon>Glomerellales</taxon>
        <taxon>Plectosphaerellaceae</taxon>
        <taxon>Sodiomyces</taxon>
    </lineage>
</organism>
<dbReference type="AlphaFoldDB" id="A0A3N2Q615"/>